<feature type="compositionally biased region" description="Basic residues" evidence="1">
    <location>
        <begin position="249"/>
        <end position="259"/>
    </location>
</feature>
<gene>
    <name evidence="3" type="ORF">C7Y72_10360</name>
</gene>
<dbReference type="EMBL" id="PYYB01000001">
    <property type="protein sequence ID" value="PTL60790.1"/>
    <property type="molecule type" value="Genomic_DNA"/>
</dbReference>
<protein>
    <recommendedName>
        <fullName evidence="2">NERD domain-containing protein</fullName>
    </recommendedName>
</protein>
<dbReference type="Proteomes" id="UP000240739">
    <property type="component" value="Unassembled WGS sequence"/>
</dbReference>
<evidence type="ECO:0000313" key="4">
    <source>
        <dbReference type="Proteomes" id="UP000240739"/>
    </source>
</evidence>
<accession>A0A2T4UNH5</accession>
<evidence type="ECO:0000259" key="2">
    <source>
        <dbReference type="PROSITE" id="PS50965"/>
    </source>
</evidence>
<keyword evidence="4" id="KW-1185">Reference proteome</keyword>
<feature type="compositionally biased region" description="Low complexity" evidence="1">
    <location>
        <begin position="234"/>
        <end position="248"/>
    </location>
</feature>
<dbReference type="OrthoDB" id="4246706at2"/>
<sequence>MTDLAPGRGARAQHHRRVAARLRRLQAAGASPEELRAALDDEPASERAWRRGAEGEERLGALLGDWAGTCGTGVLHDLVIPGRGGANIDHVVVGPGGAFVIDAKAWAGAVDIRATGVWTGRWGHRRALEGIREQVAVVHGALRAAGAGDAPVTGVLCLVDDNPGTPRGELLRVHGVLVGGRAAVAQLTVADGPLTDEEITQVFRALDASMPARGGARPPSACLRGASEPRVADAPARGARRSGSPRSSTPRRRARSRGRRRGLAVDLCLFVAGLGALGAVLEPSPGPPRRSTPVSAAEVATWVPDLDRRVRATTSTPLRTMATRTTEARIHLRLRGPGCALRISINRWTARTAADAVIVPGAGC</sequence>
<feature type="region of interest" description="Disordered" evidence="1">
    <location>
        <begin position="210"/>
        <end position="259"/>
    </location>
</feature>
<proteinExistence type="predicted"/>
<evidence type="ECO:0000313" key="3">
    <source>
        <dbReference type="EMBL" id="PTL60790.1"/>
    </source>
</evidence>
<comment type="caution">
    <text evidence="3">The sequence shown here is derived from an EMBL/GenBank/DDBJ whole genome shotgun (WGS) entry which is preliminary data.</text>
</comment>
<dbReference type="Pfam" id="PF08378">
    <property type="entry name" value="NERD"/>
    <property type="match status" value="1"/>
</dbReference>
<name>A0A2T4UNH5_9ACTN</name>
<reference evidence="3 4" key="1">
    <citation type="submission" date="2018-03" db="EMBL/GenBank/DDBJ databases">
        <title>Aquarubrobacter algicola gen. nov., sp. nov., a novel actinobacterium isolated from shallow eutrophic lake during the end of cyanobacterial harmful algal blooms.</title>
        <authorList>
            <person name="Chun S.J."/>
        </authorList>
    </citation>
    <scope>NUCLEOTIDE SEQUENCE [LARGE SCALE GENOMIC DNA]</scope>
    <source>
        <strain evidence="3 4">Seoho-28</strain>
    </source>
</reference>
<organism evidence="3 4">
    <name type="scientific">Paraconexibacter algicola</name>
    <dbReference type="NCBI Taxonomy" id="2133960"/>
    <lineage>
        <taxon>Bacteria</taxon>
        <taxon>Bacillati</taxon>
        <taxon>Actinomycetota</taxon>
        <taxon>Thermoleophilia</taxon>
        <taxon>Solirubrobacterales</taxon>
        <taxon>Paraconexibacteraceae</taxon>
        <taxon>Paraconexibacter</taxon>
    </lineage>
</organism>
<evidence type="ECO:0000256" key="1">
    <source>
        <dbReference type="SAM" id="MobiDB-lite"/>
    </source>
</evidence>
<dbReference type="RefSeq" id="WP_107569745.1">
    <property type="nucleotide sequence ID" value="NZ_PYYB01000001.1"/>
</dbReference>
<feature type="domain" description="NERD" evidence="2">
    <location>
        <begin position="51"/>
        <end position="165"/>
    </location>
</feature>
<dbReference type="AlphaFoldDB" id="A0A2T4UNH5"/>
<dbReference type="InterPro" id="IPR011528">
    <property type="entry name" value="NERD"/>
</dbReference>
<dbReference type="PROSITE" id="PS50965">
    <property type="entry name" value="NERD"/>
    <property type="match status" value="1"/>
</dbReference>